<dbReference type="Proteomes" id="UP000263232">
    <property type="component" value="Chromosome"/>
</dbReference>
<dbReference type="Pfam" id="PF01171">
    <property type="entry name" value="ATP_bind_3"/>
    <property type="match status" value="1"/>
</dbReference>
<dbReference type="InterPro" id="IPR012795">
    <property type="entry name" value="tRNA_Ile_lys_synt_N"/>
</dbReference>
<evidence type="ECO:0000256" key="2">
    <source>
        <dbReference type="ARBA" id="ARBA00022490"/>
    </source>
</evidence>
<name>A0A347WN79_9LACT</name>
<comment type="function">
    <text evidence="8">Ligates lysine onto the cytidine present at position 34 of the AUA codon-specific tRNA(Ile) that contains the anticodon CAU, in an ATP-dependent manner. Cytidine is converted to lysidine, thus changing the amino acid specificity of the tRNA from methionine to isoleucine.</text>
</comment>
<dbReference type="SUPFAM" id="SSF52402">
    <property type="entry name" value="Adenine nucleotide alpha hydrolases-like"/>
    <property type="match status" value="1"/>
</dbReference>
<evidence type="ECO:0000256" key="4">
    <source>
        <dbReference type="ARBA" id="ARBA00022694"/>
    </source>
</evidence>
<keyword evidence="11" id="KW-1185">Reference proteome</keyword>
<organism evidence="10 11">
    <name type="scientific">Suicoccus acidiformans</name>
    <dbReference type="NCBI Taxonomy" id="2036206"/>
    <lineage>
        <taxon>Bacteria</taxon>
        <taxon>Bacillati</taxon>
        <taxon>Bacillota</taxon>
        <taxon>Bacilli</taxon>
        <taxon>Lactobacillales</taxon>
        <taxon>Aerococcaceae</taxon>
        <taxon>Suicoccus</taxon>
    </lineage>
</organism>
<evidence type="ECO:0000256" key="6">
    <source>
        <dbReference type="ARBA" id="ARBA00022840"/>
    </source>
</evidence>
<dbReference type="PANTHER" id="PTHR43033:SF1">
    <property type="entry name" value="TRNA(ILE)-LYSIDINE SYNTHASE-RELATED"/>
    <property type="match status" value="1"/>
</dbReference>
<keyword evidence="2 8" id="KW-0963">Cytoplasm</keyword>
<dbReference type="InterPro" id="IPR012094">
    <property type="entry name" value="tRNA_Ile_lys_synt"/>
</dbReference>
<comment type="domain">
    <text evidence="8">The N-terminal region contains the highly conserved SGGXDS motif, predicted to be a P-loop motif involved in ATP binding.</text>
</comment>
<keyword evidence="6 8" id="KW-0067">ATP-binding</keyword>
<comment type="similarity">
    <text evidence="8">Belongs to the tRNA(Ile)-lysidine synthase family.</text>
</comment>
<comment type="subcellular location">
    <subcellularLocation>
        <location evidence="1 8">Cytoplasm</location>
    </subcellularLocation>
</comment>
<dbReference type="GO" id="GO:0032267">
    <property type="term" value="F:tRNA(Ile)-lysidine synthase activity"/>
    <property type="evidence" value="ECO:0007669"/>
    <property type="project" value="UniProtKB-EC"/>
</dbReference>
<proteinExistence type="inferred from homology"/>
<keyword evidence="3 8" id="KW-0436">Ligase</keyword>
<evidence type="ECO:0000313" key="10">
    <source>
        <dbReference type="EMBL" id="AXY26536.1"/>
    </source>
</evidence>
<gene>
    <name evidence="8 10" type="primary">tilS</name>
    <name evidence="10" type="ORF">CL176_11315</name>
</gene>
<comment type="catalytic activity">
    <reaction evidence="7 8">
        <text>cytidine(34) in tRNA(Ile2) + L-lysine + ATP = lysidine(34) in tRNA(Ile2) + AMP + diphosphate + H(+)</text>
        <dbReference type="Rhea" id="RHEA:43744"/>
        <dbReference type="Rhea" id="RHEA-COMP:10625"/>
        <dbReference type="Rhea" id="RHEA-COMP:10670"/>
        <dbReference type="ChEBI" id="CHEBI:15378"/>
        <dbReference type="ChEBI" id="CHEBI:30616"/>
        <dbReference type="ChEBI" id="CHEBI:32551"/>
        <dbReference type="ChEBI" id="CHEBI:33019"/>
        <dbReference type="ChEBI" id="CHEBI:82748"/>
        <dbReference type="ChEBI" id="CHEBI:83665"/>
        <dbReference type="ChEBI" id="CHEBI:456215"/>
        <dbReference type="EC" id="6.3.4.19"/>
    </reaction>
</comment>
<evidence type="ECO:0000256" key="5">
    <source>
        <dbReference type="ARBA" id="ARBA00022741"/>
    </source>
</evidence>
<evidence type="ECO:0000256" key="3">
    <source>
        <dbReference type="ARBA" id="ARBA00022598"/>
    </source>
</evidence>
<accession>A0A347WN79</accession>
<dbReference type="InterPro" id="IPR011063">
    <property type="entry name" value="TilS/TtcA_N"/>
</dbReference>
<evidence type="ECO:0000256" key="8">
    <source>
        <dbReference type="HAMAP-Rule" id="MF_01161"/>
    </source>
</evidence>
<dbReference type="EC" id="6.3.4.19" evidence="8"/>
<evidence type="ECO:0000256" key="7">
    <source>
        <dbReference type="ARBA" id="ARBA00048539"/>
    </source>
</evidence>
<feature type="domain" description="Lysidine-tRNA(Ile) synthetase C-terminal" evidence="9">
    <location>
        <begin position="387"/>
        <end position="466"/>
    </location>
</feature>
<dbReference type="OrthoDB" id="9807403at2"/>
<dbReference type="HAMAP" id="MF_01161">
    <property type="entry name" value="tRNA_Ile_lys_synt"/>
    <property type="match status" value="1"/>
</dbReference>
<dbReference type="SMART" id="SM00977">
    <property type="entry name" value="TilS_C"/>
    <property type="match status" value="1"/>
</dbReference>
<dbReference type="NCBIfam" id="TIGR02433">
    <property type="entry name" value="lysidine_TilS_C"/>
    <property type="match status" value="1"/>
</dbReference>
<evidence type="ECO:0000313" key="11">
    <source>
        <dbReference type="Proteomes" id="UP000263232"/>
    </source>
</evidence>
<keyword evidence="4 8" id="KW-0819">tRNA processing</keyword>
<dbReference type="PANTHER" id="PTHR43033">
    <property type="entry name" value="TRNA(ILE)-LYSIDINE SYNTHASE-RELATED"/>
    <property type="match status" value="1"/>
</dbReference>
<evidence type="ECO:0000256" key="1">
    <source>
        <dbReference type="ARBA" id="ARBA00004496"/>
    </source>
</evidence>
<dbReference type="CDD" id="cd01992">
    <property type="entry name" value="TilS_N"/>
    <property type="match status" value="1"/>
</dbReference>
<dbReference type="GO" id="GO:0005524">
    <property type="term" value="F:ATP binding"/>
    <property type="evidence" value="ECO:0007669"/>
    <property type="project" value="UniProtKB-UniRule"/>
</dbReference>
<dbReference type="GO" id="GO:0006400">
    <property type="term" value="P:tRNA modification"/>
    <property type="evidence" value="ECO:0007669"/>
    <property type="project" value="UniProtKB-UniRule"/>
</dbReference>
<dbReference type="Gene3D" id="3.40.50.620">
    <property type="entry name" value="HUPs"/>
    <property type="match status" value="1"/>
</dbReference>
<dbReference type="GO" id="GO:0005737">
    <property type="term" value="C:cytoplasm"/>
    <property type="evidence" value="ECO:0007669"/>
    <property type="project" value="UniProtKB-SubCell"/>
</dbReference>
<dbReference type="InterPro" id="IPR012796">
    <property type="entry name" value="Lysidine-tRNA-synth_C"/>
</dbReference>
<evidence type="ECO:0000259" key="9">
    <source>
        <dbReference type="SMART" id="SM00977"/>
    </source>
</evidence>
<dbReference type="EMBL" id="CP023434">
    <property type="protein sequence ID" value="AXY26536.1"/>
    <property type="molecule type" value="Genomic_DNA"/>
</dbReference>
<dbReference type="InterPro" id="IPR014729">
    <property type="entry name" value="Rossmann-like_a/b/a_fold"/>
</dbReference>
<sequence>MNVIEEIKQQLITFKQQGPMVVAVSGGVDSMVLLDALRQIYPASELVVAHFNHGWRAESAAEASGVEAYAHRYGLPFELGIWESGEQQRSEAAARKARYTFFADILTTYQARNLITGHHLDDFVETFLLRIGRGSSLKGLAGMQAHSRQKLVNKTGETLDVDILRPLHRLDKASLYNYAQVRSVPFFEDESNQSDVYTRNRLRQTVLPALEEVFPDITGQVKQALDQWQKSYAVHLAYFQEHLAPFIHHTDSGWQMPRNLWLRLSEAAQILYIEVLFEEVLVEVMPDYSQEAIGRLYKLINQDTQPNQWIPLGNGWCARRAYEAIYIEPEQHQVDTWQSLVISASNTWHAGDGQERFALFEAGQLPDYDSQETIVYPLTLPAGVSKLCVRPWQAGDRLRLVNKTGEYFTKKVSRIFIDEKVPQSERQQAKVLVACDEVEEIIALLAYRQGSAYKATTKEAPTHYFLYQKGRI</sequence>
<dbReference type="SUPFAM" id="SSF56037">
    <property type="entry name" value="PheT/TilS domain"/>
    <property type="match status" value="1"/>
</dbReference>
<dbReference type="KEGG" id="abae:CL176_11315"/>
<reference evidence="10 11" key="1">
    <citation type="submission" date="2017-09" db="EMBL/GenBank/DDBJ databases">
        <title>Complete genome sequence of Oxytococcus suis strain ZY16052.</title>
        <authorList>
            <person name="Li F."/>
        </authorList>
    </citation>
    <scope>NUCLEOTIDE SEQUENCE [LARGE SCALE GENOMIC DNA]</scope>
    <source>
        <strain evidence="10 11">ZY16052</strain>
    </source>
</reference>
<feature type="binding site" evidence="8">
    <location>
        <begin position="25"/>
        <end position="30"/>
    </location>
    <ligand>
        <name>ATP</name>
        <dbReference type="ChEBI" id="CHEBI:30616"/>
    </ligand>
</feature>
<keyword evidence="5 8" id="KW-0547">Nucleotide-binding</keyword>
<dbReference type="RefSeq" id="WP_118991392.1">
    <property type="nucleotide sequence ID" value="NZ_CP023434.1"/>
</dbReference>
<dbReference type="AlphaFoldDB" id="A0A347WN79"/>
<dbReference type="NCBIfam" id="TIGR02432">
    <property type="entry name" value="lysidine_TilS_N"/>
    <property type="match status" value="1"/>
</dbReference>
<protein>
    <recommendedName>
        <fullName evidence="8">tRNA(Ile)-lysidine synthase</fullName>
        <ecNumber evidence="8">6.3.4.19</ecNumber>
    </recommendedName>
    <alternativeName>
        <fullName evidence="8">tRNA(Ile)-2-lysyl-cytidine synthase</fullName>
    </alternativeName>
    <alternativeName>
        <fullName evidence="8">tRNA(Ile)-lysidine synthetase</fullName>
    </alternativeName>
</protein>